<dbReference type="InterPro" id="IPR010496">
    <property type="entry name" value="AL/BT2_dom"/>
</dbReference>
<name>A0ABT3PKN5_9BACT</name>
<dbReference type="SMART" id="SM00758">
    <property type="entry name" value="PA14"/>
    <property type="match status" value="1"/>
</dbReference>
<dbReference type="Gene3D" id="2.60.120.560">
    <property type="entry name" value="Exo-inulinase, domain 1"/>
    <property type="match status" value="1"/>
</dbReference>
<dbReference type="Pfam" id="PF07691">
    <property type="entry name" value="PA14"/>
    <property type="match status" value="1"/>
</dbReference>
<dbReference type="Pfam" id="PF06439">
    <property type="entry name" value="3keto-disac_hyd"/>
    <property type="match status" value="1"/>
</dbReference>
<evidence type="ECO:0000313" key="2">
    <source>
        <dbReference type="EMBL" id="MCW9706505.1"/>
    </source>
</evidence>
<reference evidence="2 3" key="1">
    <citation type="submission" date="2021-03" db="EMBL/GenBank/DDBJ databases">
        <title>Aliifodinibius sp. nov., a new bacterium isolated from saline soil.</title>
        <authorList>
            <person name="Galisteo C."/>
            <person name="De La Haba R."/>
            <person name="Sanchez-Porro C."/>
            <person name="Ventosa A."/>
        </authorList>
    </citation>
    <scope>NUCLEOTIDE SEQUENCE [LARGE SCALE GENOMIC DNA]</scope>
    <source>
        <strain evidence="2 3">1BSP15-2V2</strain>
    </source>
</reference>
<dbReference type="EMBL" id="JAGGJA010000003">
    <property type="protein sequence ID" value="MCW9706505.1"/>
    <property type="molecule type" value="Genomic_DNA"/>
</dbReference>
<dbReference type="PROSITE" id="PS51820">
    <property type="entry name" value="PA14"/>
    <property type="match status" value="1"/>
</dbReference>
<dbReference type="SUPFAM" id="SSF56988">
    <property type="entry name" value="Anthrax protective antigen"/>
    <property type="match status" value="1"/>
</dbReference>
<evidence type="ECO:0000259" key="1">
    <source>
        <dbReference type="PROSITE" id="PS51820"/>
    </source>
</evidence>
<organism evidence="2 3">
    <name type="scientific">Fodinibius salsisoli</name>
    <dbReference type="NCBI Taxonomy" id="2820877"/>
    <lineage>
        <taxon>Bacteria</taxon>
        <taxon>Pseudomonadati</taxon>
        <taxon>Balneolota</taxon>
        <taxon>Balneolia</taxon>
        <taxon>Balneolales</taxon>
        <taxon>Balneolaceae</taxon>
        <taxon>Fodinibius</taxon>
    </lineage>
</organism>
<comment type="caution">
    <text evidence="2">The sequence shown here is derived from an EMBL/GenBank/DDBJ whole genome shotgun (WGS) entry which is preliminary data.</text>
</comment>
<dbReference type="InterPro" id="IPR037524">
    <property type="entry name" value="PA14/GLEYA"/>
</dbReference>
<dbReference type="Gene3D" id="2.60.120.380">
    <property type="match status" value="1"/>
</dbReference>
<dbReference type="Proteomes" id="UP001207918">
    <property type="component" value="Unassembled WGS sequence"/>
</dbReference>
<sequence>MKEVELTDLEAFQSVGDNWSMAGEVNSSRTAEHDLKGVDGVGTVVNNPTEEQQDHLFTQFEHGDLELELDFLMPKGSNSGIYLMGRYEVQLFDSWGVEEPAFSDVGGIYQRWDESKADGEKGFEGSAPRLNAGRAPGLWQHLKIIFKAPEFNEQGEKISNAEFKEVWLNGALIQENVTVSGPTRAAAFEDEQAEGPLMIQGDHGPVAVRNIKYKKYDKTSIALESLNYGYYEGAFDQLPDFDTLTVSKTGTADSLAGNIVEEAADRYALRYTATLVAPNSGTYLFKLRNAGTSKILIDGQPVIEQDSVHRMHQLSSATVELESGEHDFTLEYINHPNEWYRGLSLFAEGPRLRYQSLHASSSVQSGGRELPDLIVEPESHVKVIRSFKMHQGKKRTHVVNVGAPNGMNYSYDMGQAALLDVWEGPFLNANEMWIDRGEPQTVSSAGPPLILNGKPSIAKLTDGAVAWPDSVSWDQLQVEGYSIAENGWPVFEYSMDGVTIRDQIEGVDNSRRLVRKIEFTASDAKEGLWYQLASGGKIIQNDKGAYTIDDRAYYLNIINGAGAEPQIIQHEDTYDLRLPVLTEENEAVIEYEIIW</sequence>
<proteinExistence type="predicted"/>
<evidence type="ECO:0000313" key="3">
    <source>
        <dbReference type="Proteomes" id="UP001207918"/>
    </source>
</evidence>
<protein>
    <submittedName>
        <fullName evidence="2">DUF1080 domain-containing protein</fullName>
    </submittedName>
</protein>
<keyword evidence="3" id="KW-1185">Reference proteome</keyword>
<feature type="domain" description="PA14" evidence="1">
    <location>
        <begin position="221"/>
        <end position="361"/>
    </location>
</feature>
<gene>
    <name evidence="2" type="ORF">J6I44_06545</name>
</gene>
<dbReference type="InterPro" id="IPR011658">
    <property type="entry name" value="PA14_dom"/>
</dbReference>
<accession>A0ABT3PKN5</accession>